<organism evidence="2 3">
    <name type="scientific">Campylobacter gracilis RM3268</name>
    <dbReference type="NCBI Taxonomy" id="553220"/>
    <lineage>
        <taxon>Bacteria</taxon>
        <taxon>Pseudomonadati</taxon>
        <taxon>Campylobacterota</taxon>
        <taxon>Epsilonproteobacteria</taxon>
        <taxon>Campylobacterales</taxon>
        <taxon>Campylobacteraceae</taxon>
        <taxon>Campylobacter</taxon>
    </lineage>
</organism>
<protein>
    <submittedName>
        <fullName evidence="2">Uncharacterized protein</fullName>
    </submittedName>
</protein>
<evidence type="ECO:0000313" key="3">
    <source>
        <dbReference type="Proteomes" id="UP000005709"/>
    </source>
</evidence>
<keyword evidence="1" id="KW-0472">Membrane</keyword>
<reference evidence="2 3" key="1">
    <citation type="submission" date="2009-07" db="EMBL/GenBank/DDBJ databases">
        <authorList>
            <person name="Madupu R."/>
            <person name="Sebastian Y."/>
            <person name="Durkin A.S."/>
            <person name="Torralba M."/>
            <person name="Methe B."/>
            <person name="Sutton G.G."/>
            <person name="Strausberg R.L."/>
            <person name="Nelson K.E."/>
        </authorList>
    </citation>
    <scope>NUCLEOTIDE SEQUENCE [LARGE SCALE GENOMIC DNA]</scope>
    <source>
        <strain evidence="2 3">RM3268</strain>
    </source>
</reference>
<keyword evidence="3" id="KW-1185">Reference proteome</keyword>
<keyword evidence="1" id="KW-1133">Transmembrane helix</keyword>
<accession>C8PJA4</accession>
<feature type="transmembrane region" description="Helical" evidence="1">
    <location>
        <begin position="6"/>
        <end position="26"/>
    </location>
</feature>
<feature type="transmembrane region" description="Helical" evidence="1">
    <location>
        <begin position="38"/>
        <end position="57"/>
    </location>
</feature>
<name>C8PJA4_9BACT</name>
<keyword evidence="1" id="KW-0812">Transmembrane</keyword>
<dbReference type="EMBL" id="ACYG01000027">
    <property type="protein sequence ID" value="EEV17009.1"/>
    <property type="molecule type" value="Genomic_DNA"/>
</dbReference>
<sequence length="69" mass="7637">MRGVALIFYNGAVLSAAMVVILALLLPPHRRYHYRGRLGFAVATLMVLMVQGFDLLYNDADEVSSIRIG</sequence>
<dbReference type="Proteomes" id="UP000005709">
    <property type="component" value="Unassembled WGS sequence"/>
</dbReference>
<evidence type="ECO:0000256" key="1">
    <source>
        <dbReference type="SAM" id="Phobius"/>
    </source>
</evidence>
<proteinExistence type="predicted"/>
<dbReference type="AlphaFoldDB" id="C8PJA4"/>
<evidence type="ECO:0000313" key="2">
    <source>
        <dbReference type="EMBL" id="EEV17009.1"/>
    </source>
</evidence>
<comment type="caution">
    <text evidence="2">The sequence shown here is derived from an EMBL/GenBank/DDBJ whole genome shotgun (WGS) entry which is preliminary data.</text>
</comment>
<gene>
    <name evidence="2" type="ORF">CAMGR0001_1303</name>
</gene>